<evidence type="ECO:0000313" key="4">
    <source>
        <dbReference type="EMBL" id="CBY31061.1"/>
    </source>
</evidence>
<keyword evidence="1" id="KW-1015">Disulfide bond</keyword>
<feature type="chain" id="PRO_5007653973" description="Peptidase S1 domain-containing protein" evidence="2">
    <location>
        <begin position="19"/>
        <end position="123"/>
    </location>
</feature>
<dbReference type="InterPro" id="IPR043504">
    <property type="entry name" value="Peptidase_S1_PA_chymotrypsin"/>
</dbReference>
<dbReference type="GO" id="GO:0006508">
    <property type="term" value="P:proteolysis"/>
    <property type="evidence" value="ECO:0007669"/>
    <property type="project" value="InterPro"/>
</dbReference>
<name>E4Y611_OIKDI</name>
<dbReference type="EMBL" id="FN654291">
    <property type="protein sequence ID" value="CBY31064.1"/>
    <property type="molecule type" value="Genomic_DNA"/>
</dbReference>
<dbReference type="InterPro" id="IPR001254">
    <property type="entry name" value="Trypsin_dom"/>
</dbReference>
<dbReference type="Gene3D" id="2.40.10.10">
    <property type="entry name" value="Trypsin-like serine proteases"/>
    <property type="match status" value="1"/>
</dbReference>
<evidence type="ECO:0000256" key="1">
    <source>
        <dbReference type="ARBA" id="ARBA00023157"/>
    </source>
</evidence>
<proteinExistence type="predicted"/>
<evidence type="ECO:0000256" key="2">
    <source>
        <dbReference type="SAM" id="SignalP"/>
    </source>
</evidence>
<accession>E4Y611</accession>
<dbReference type="SUPFAM" id="SSF50494">
    <property type="entry name" value="Trypsin-like serine proteases"/>
    <property type="match status" value="1"/>
</dbReference>
<reference evidence="4" key="1">
    <citation type="journal article" date="2010" name="Science">
        <title>Plasticity of animal genome architecture unmasked by rapid evolution of a pelagic tunicate.</title>
        <authorList>
            <person name="Denoeud F."/>
            <person name="Henriet S."/>
            <person name="Mungpakdee S."/>
            <person name="Aury J.M."/>
            <person name="Da Silva C."/>
            <person name="Brinkmann H."/>
            <person name="Mikhaleva J."/>
            <person name="Olsen L.C."/>
            <person name="Jubin C."/>
            <person name="Canestro C."/>
            <person name="Bouquet J.M."/>
            <person name="Danks G."/>
            <person name="Poulain J."/>
            <person name="Campsteijn C."/>
            <person name="Adamski M."/>
            <person name="Cross I."/>
            <person name="Yadetie F."/>
            <person name="Muffato M."/>
            <person name="Louis A."/>
            <person name="Butcher S."/>
            <person name="Tsagkogeorga G."/>
            <person name="Konrad A."/>
            <person name="Singh S."/>
            <person name="Jensen M.F."/>
            <person name="Cong E.H."/>
            <person name="Eikeseth-Otteraa H."/>
            <person name="Noel B."/>
            <person name="Anthouard V."/>
            <person name="Porcel B.M."/>
            <person name="Kachouri-Lafond R."/>
            <person name="Nishino A."/>
            <person name="Ugolini M."/>
            <person name="Chourrout P."/>
            <person name="Nishida H."/>
            <person name="Aasland R."/>
            <person name="Huzurbazar S."/>
            <person name="Westhof E."/>
            <person name="Delsuc F."/>
            <person name="Lehrach H."/>
            <person name="Reinhardt R."/>
            <person name="Weissenbach J."/>
            <person name="Roy S.W."/>
            <person name="Artiguenave F."/>
            <person name="Postlethwait J.H."/>
            <person name="Manak J.R."/>
            <person name="Thompson E.M."/>
            <person name="Jaillon O."/>
            <person name="Du Pasquier L."/>
            <person name="Boudinot P."/>
            <person name="Liberles D.A."/>
            <person name="Volff J.N."/>
            <person name="Philippe H."/>
            <person name="Lenhard B."/>
            <person name="Roest Crollius H."/>
            <person name="Wincker P."/>
            <person name="Chourrout D."/>
        </authorList>
    </citation>
    <scope>NUCLEOTIDE SEQUENCE [LARGE SCALE GENOMIC DNA]</scope>
</reference>
<organism evidence="4">
    <name type="scientific">Oikopleura dioica</name>
    <name type="common">Tunicate</name>
    <dbReference type="NCBI Taxonomy" id="34765"/>
    <lineage>
        <taxon>Eukaryota</taxon>
        <taxon>Metazoa</taxon>
        <taxon>Chordata</taxon>
        <taxon>Tunicata</taxon>
        <taxon>Appendicularia</taxon>
        <taxon>Copelata</taxon>
        <taxon>Oikopleuridae</taxon>
        <taxon>Oikopleura</taxon>
    </lineage>
</organism>
<dbReference type="Proteomes" id="UP000011014">
    <property type="component" value="Unassembled WGS sequence"/>
</dbReference>
<protein>
    <recommendedName>
        <fullName evidence="3">Peptidase S1 domain-containing protein</fullName>
    </recommendedName>
</protein>
<feature type="signal peptide" evidence="2">
    <location>
        <begin position="1"/>
        <end position="18"/>
    </location>
</feature>
<feature type="domain" description="Peptidase S1" evidence="3">
    <location>
        <begin position="52"/>
        <end position="108"/>
    </location>
</feature>
<dbReference type="PANTHER" id="PTHR24252:SF7">
    <property type="entry name" value="HYALIN"/>
    <property type="match status" value="1"/>
</dbReference>
<evidence type="ECO:0000259" key="3">
    <source>
        <dbReference type="Pfam" id="PF00089"/>
    </source>
</evidence>
<dbReference type="AlphaFoldDB" id="E4Y611"/>
<dbReference type="GO" id="GO:0004252">
    <property type="term" value="F:serine-type endopeptidase activity"/>
    <property type="evidence" value="ECO:0007669"/>
    <property type="project" value="InterPro"/>
</dbReference>
<evidence type="ECO:0000313" key="5">
    <source>
        <dbReference type="EMBL" id="CBY31064.1"/>
    </source>
</evidence>
<gene>
    <name evidence="4" type="ORF">GSOID_T00019015001</name>
    <name evidence="5" type="ORF">GSOID_T00019018001</name>
</gene>
<dbReference type="InterPro" id="IPR009003">
    <property type="entry name" value="Peptidase_S1_PA"/>
</dbReference>
<keyword evidence="2" id="KW-0732">Signal</keyword>
<sequence length="123" mass="13931">MKLLNYLIICFLRAEILEECGQIKREPVWTRPPSKLDNLGQVLDQKKNYGKIMGGNNADRGNFPWQAALAKNFVIFCGGTLVSPTTVISAPHCLKDYYKPEDLFVSVGHILSNIQRFHEDGHQ</sequence>
<dbReference type="Pfam" id="PF00089">
    <property type="entry name" value="Trypsin"/>
    <property type="match status" value="1"/>
</dbReference>
<dbReference type="EMBL" id="FN654291">
    <property type="protein sequence ID" value="CBY31061.1"/>
    <property type="molecule type" value="Genomic_DNA"/>
</dbReference>
<dbReference type="PANTHER" id="PTHR24252">
    <property type="entry name" value="ACROSIN-RELATED"/>
    <property type="match status" value="1"/>
</dbReference>